<keyword evidence="3" id="KW-1185">Reference proteome</keyword>
<feature type="transmembrane region" description="Helical" evidence="1">
    <location>
        <begin position="37"/>
        <end position="55"/>
    </location>
</feature>
<protein>
    <submittedName>
        <fullName evidence="2">Mannosyltransferase</fullName>
    </submittedName>
</protein>
<keyword evidence="1" id="KW-0472">Membrane</keyword>
<keyword evidence="2" id="KW-0808">Transferase</keyword>
<evidence type="ECO:0000313" key="2">
    <source>
        <dbReference type="EMBL" id="MDO5970007.1"/>
    </source>
</evidence>
<accession>A0ABT8WA32</accession>
<feature type="transmembrane region" description="Helical" evidence="1">
    <location>
        <begin position="409"/>
        <end position="429"/>
    </location>
</feature>
<feature type="transmembrane region" description="Helical" evidence="1">
    <location>
        <begin position="234"/>
        <end position="259"/>
    </location>
</feature>
<proteinExistence type="predicted"/>
<dbReference type="Pfam" id="PF26314">
    <property type="entry name" value="MptA_B_family"/>
    <property type="match status" value="1"/>
</dbReference>
<dbReference type="EMBL" id="JAUOEK010000102">
    <property type="protein sequence ID" value="MDO5970007.1"/>
    <property type="molecule type" value="Genomic_DNA"/>
</dbReference>
<gene>
    <name evidence="2" type="ORF">Q4Q35_09310</name>
</gene>
<feature type="transmembrane region" description="Helical" evidence="1">
    <location>
        <begin position="441"/>
        <end position="458"/>
    </location>
</feature>
<feature type="transmembrane region" description="Helical" evidence="1">
    <location>
        <begin position="470"/>
        <end position="489"/>
    </location>
</feature>
<evidence type="ECO:0000256" key="1">
    <source>
        <dbReference type="SAM" id="Phobius"/>
    </source>
</evidence>
<keyword evidence="1" id="KW-0812">Transmembrane</keyword>
<evidence type="ECO:0000313" key="3">
    <source>
        <dbReference type="Proteomes" id="UP001176883"/>
    </source>
</evidence>
<name>A0ABT8WA32_9FLAO</name>
<reference evidence="2" key="1">
    <citation type="submission" date="2023-07" db="EMBL/GenBank/DDBJ databases">
        <title>Two novel species in the genus Flavivirga.</title>
        <authorList>
            <person name="Kwon K."/>
        </authorList>
    </citation>
    <scope>NUCLEOTIDE SEQUENCE</scope>
    <source>
        <strain evidence="2">KCTC 52353</strain>
    </source>
</reference>
<keyword evidence="1" id="KW-1133">Transmembrane helix</keyword>
<feature type="transmembrane region" description="Helical" evidence="1">
    <location>
        <begin position="192"/>
        <end position="214"/>
    </location>
</feature>
<feature type="transmembrane region" description="Helical" evidence="1">
    <location>
        <begin position="159"/>
        <end position="180"/>
    </location>
</feature>
<comment type="caution">
    <text evidence="2">The sequence shown here is derived from an EMBL/GenBank/DDBJ whole genome shotgun (WGS) entry which is preliminary data.</text>
</comment>
<feature type="transmembrane region" description="Helical" evidence="1">
    <location>
        <begin position="12"/>
        <end position="31"/>
    </location>
</feature>
<dbReference type="Proteomes" id="UP001176883">
    <property type="component" value="Unassembled WGS sequence"/>
</dbReference>
<sequence>MFLNPVFLKLNRIPLLLTVLCLVFYTSFAYNLIRTDYIKLIMLYTALFFLFYKLVQLLKNNMKLLTWLAFGFRAIFILAIPNLSQDFYRFIWDGRMILEGFNPYLYTPESFMEKGEFPIAQAQELYIGMGPLNASHFTNYPPINQLCFLIAGLFTGKSILGSAMIMRLLIIAADFGTLYFGKKLLKKLNIPVYNIFWYILNPFIIIELTGNLHFEGVMIFFLVWSLYLLHSGKWQWAAVVLALSISVKLIPLIFLPLFFQWYVKRPLDYARGDNNINLPGRAQSRPTSNNEDSKTHEIATSLPPHNDLLKRMTRLVGFYAITIVTTMVLFAPFYSSEFINNYAQTVGLWFQNFEFNASIYYVAREIGYLFRGYNEIAIIGKVTPIIVVMFVLIITFLRENKTTVKLITAMLLVLSFYYFTTTTVHPWYIATLLILSVFTRYKFPLVWSFVIILSYLAYINLNKANKSENLWIIGLEYVIVYGVFIWEVFIKKRQPQSSSKRSIL</sequence>
<feature type="transmembrane region" description="Helical" evidence="1">
    <location>
        <begin position="376"/>
        <end position="397"/>
    </location>
</feature>
<feature type="transmembrane region" description="Helical" evidence="1">
    <location>
        <begin position="315"/>
        <end position="334"/>
    </location>
</feature>
<dbReference type="GO" id="GO:0016757">
    <property type="term" value="F:glycosyltransferase activity"/>
    <property type="evidence" value="ECO:0007669"/>
    <property type="project" value="UniProtKB-KW"/>
</dbReference>
<dbReference type="RefSeq" id="WP_303277701.1">
    <property type="nucleotide sequence ID" value="NZ_JAUOEK010000102.1"/>
</dbReference>
<organism evidence="2 3">
    <name type="scientific">Flavivirga aquimarina</name>
    <dbReference type="NCBI Taxonomy" id="2027862"/>
    <lineage>
        <taxon>Bacteria</taxon>
        <taxon>Pseudomonadati</taxon>
        <taxon>Bacteroidota</taxon>
        <taxon>Flavobacteriia</taxon>
        <taxon>Flavobacteriales</taxon>
        <taxon>Flavobacteriaceae</taxon>
        <taxon>Flavivirga</taxon>
    </lineage>
</organism>
<feature type="transmembrane region" description="Helical" evidence="1">
    <location>
        <begin position="64"/>
        <end position="83"/>
    </location>
</feature>
<keyword evidence="2" id="KW-0328">Glycosyltransferase</keyword>